<evidence type="ECO:0000256" key="9">
    <source>
        <dbReference type="ARBA" id="ARBA00022989"/>
    </source>
</evidence>
<dbReference type="EC" id="3.4.21.105" evidence="4"/>
<accession>A0AAE0UQY5</accession>
<feature type="transmembrane region" description="Helical" evidence="14">
    <location>
        <begin position="360"/>
        <end position="379"/>
    </location>
</feature>
<keyword evidence="17" id="KW-1185">Reference proteome</keyword>
<feature type="compositionally biased region" description="Polar residues" evidence="13">
    <location>
        <begin position="37"/>
        <end position="59"/>
    </location>
</feature>
<dbReference type="GO" id="GO:0006508">
    <property type="term" value="P:proteolysis"/>
    <property type="evidence" value="ECO:0007669"/>
    <property type="project" value="UniProtKB-KW"/>
</dbReference>
<evidence type="ECO:0000256" key="13">
    <source>
        <dbReference type="SAM" id="MobiDB-lite"/>
    </source>
</evidence>
<evidence type="ECO:0000256" key="10">
    <source>
        <dbReference type="ARBA" id="ARBA00023136"/>
    </source>
</evidence>
<evidence type="ECO:0000256" key="1">
    <source>
        <dbReference type="ARBA" id="ARBA00000156"/>
    </source>
</evidence>
<dbReference type="Gene3D" id="1.20.1540.10">
    <property type="entry name" value="Rhomboid-like"/>
    <property type="match status" value="1"/>
</dbReference>
<comment type="function">
    <text evidence="11">Involved in regulated intramembrane proteolysis and the subsequent release of functional polypeptides from their membrane anchors. Known substrate: EFNB3.</text>
</comment>
<keyword evidence="8" id="KW-0720">Serine protease</keyword>
<dbReference type="InterPro" id="IPR051739">
    <property type="entry name" value="Rhomboid_IM_Serine_Proteases"/>
</dbReference>
<dbReference type="SUPFAM" id="SSF48371">
    <property type="entry name" value="ARM repeat"/>
    <property type="match status" value="1"/>
</dbReference>
<dbReference type="InterPro" id="IPR022764">
    <property type="entry name" value="Peptidase_S54_rhomboid_dom"/>
</dbReference>
<dbReference type="Proteomes" id="UP001274896">
    <property type="component" value="Unassembled WGS sequence"/>
</dbReference>
<evidence type="ECO:0000256" key="12">
    <source>
        <dbReference type="ARBA" id="ARBA00069178"/>
    </source>
</evidence>
<feature type="domain" description="Peptidase S54 rhomboid" evidence="15">
    <location>
        <begin position="298"/>
        <end position="421"/>
    </location>
</feature>
<dbReference type="AlphaFoldDB" id="A0AAE0UQY5"/>
<comment type="subcellular location">
    <subcellularLocation>
        <location evidence="2">Membrane</location>
        <topology evidence="2">Multi-pass membrane protein</topology>
    </subcellularLocation>
</comment>
<dbReference type="FunFam" id="1.20.1540.10:FF:000007">
    <property type="entry name" value="Rhomboid like 2"/>
    <property type="match status" value="1"/>
</dbReference>
<keyword evidence="5" id="KW-0645">Protease</keyword>
<feature type="region of interest" description="Disordered" evidence="13">
    <location>
        <begin position="95"/>
        <end position="118"/>
    </location>
</feature>
<dbReference type="PANTHER" id="PTHR45840">
    <property type="entry name" value="RHOMBOID-RELATED PROTEIN"/>
    <property type="match status" value="1"/>
</dbReference>
<dbReference type="EMBL" id="JAUCMX010000022">
    <property type="protein sequence ID" value="KAK3513872.1"/>
    <property type="molecule type" value="Genomic_DNA"/>
</dbReference>
<evidence type="ECO:0000256" key="7">
    <source>
        <dbReference type="ARBA" id="ARBA00022801"/>
    </source>
</evidence>
<evidence type="ECO:0000256" key="3">
    <source>
        <dbReference type="ARBA" id="ARBA00009045"/>
    </source>
</evidence>
<evidence type="ECO:0000256" key="11">
    <source>
        <dbReference type="ARBA" id="ARBA00058540"/>
    </source>
</evidence>
<dbReference type="GO" id="GO:0016020">
    <property type="term" value="C:membrane"/>
    <property type="evidence" value="ECO:0007669"/>
    <property type="project" value="UniProtKB-SubCell"/>
</dbReference>
<evidence type="ECO:0000256" key="2">
    <source>
        <dbReference type="ARBA" id="ARBA00004141"/>
    </source>
</evidence>
<name>A0AAE0UQY5_9TELE</name>
<evidence type="ECO:0000313" key="16">
    <source>
        <dbReference type="EMBL" id="KAK3513872.1"/>
    </source>
</evidence>
<dbReference type="GO" id="GO:0004252">
    <property type="term" value="F:serine-type endopeptidase activity"/>
    <property type="evidence" value="ECO:0007669"/>
    <property type="project" value="InterPro"/>
</dbReference>
<evidence type="ECO:0000256" key="8">
    <source>
        <dbReference type="ARBA" id="ARBA00022825"/>
    </source>
</evidence>
<protein>
    <recommendedName>
        <fullName evidence="12">Rhomboid-related protein 2</fullName>
        <ecNumber evidence="4">3.4.21.105</ecNumber>
    </recommendedName>
</protein>
<feature type="compositionally biased region" description="Low complexity" evidence="13">
    <location>
        <begin position="98"/>
        <end position="114"/>
    </location>
</feature>
<keyword evidence="9 14" id="KW-1133">Transmembrane helix</keyword>
<dbReference type="PANTHER" id="PTHR45840:SF6">
    <property type="entry name" value="RHOMBOID-RELATED PROTEIN 2"/>
    <property type="match status" value="1"/>
</dbReference>
<sequence length="952" mass="104424">MACGATLKRSMEFEALLGPQSPKRRRCSPLAGAAATPSPQRCSLRPQTESPVNPVSPQALSGEHRLTPEQIFQNIRQEYSRYQRRRQLEGAFNQTETAVAAESSNPSSPSGAASVKKDQPTFTLRQVSYLCERLLKDHEEKIREEYEQILNTKLAEQYESFVKFTQDQIMRRYGARPASYSWRFGCEMASEDVEASEAFPVERDGVEEEEESRDPGCCERFHMSVSRWMLPEDLRETYLERANCCPPPIFIILVSIGELCVTLAVFIYYAVWKPQKQWITLDEGIWRSPLTYKPEEREEAWRFLSYMFVHAGVQHILGNLVLQLLLGIPLELVHKGFEVGMVYLGGVLAGSLASSIFDPYSALVGASGGVYALIGGYFMNAVVNFREMIPLLGVFRIIVILLIVGTDVGFALYRRFLSDAAGLRVSSLCLSRCLSQVSSRCLSQVSSLCLSRVSSLCLSRCLSQVSSRCLSQVSSRCLSQVSSLCLSRVSSLCLSRCLSQVSSLCLSRCLSQVSSRCLSQVSSLCLSQVSSRCLSPVSSLCLSRCLSQVSSLCLSRCLSQVSSRCLSQVSSLCLSRVSSLCLSRVSSLCLSRVSSLCLSRCLSQVSSRCLSQVSSLCLSQVSSLCLSPVSSLCLSRCLSQVSSRCLSQVSSLCLSQVSSLCLSQVSSLCLSRVSSLCLSRVSSLCLSRCLSQVSSRCLSQVSSLCLSQVSSLCLSRVSSLCLSRCLSQVSSRCLSRVSSRCLSRVSSRCLSRVSSRCLSRVSSRCLSRVSSLCLSRVSSLCLSRVSSLCLSRVSSLCLSRVSSRCLSRVSSLCLSRVSSLCLSRVSSLCLSRVSSRCLSRVSSRCLSRCSSRVSSLCLSRVSSLCLSRVSSLCLSRVSSLCLSQVSSLCLSQVSFVAHIGGGIAGMTIGYVFFSNYNQKLLRDPRFWFCIVGYIVFLTFAVFFNIFLSPAPR</sequence>
<evidence type="ECO:0000256" key="4">
    <source>
        <dbReference type="ARBA" id="ARBA00013039"/>
    </source>
</evidence>
<feature type="transmembrane region" description="Helical" evidence="14">
    <location>
        <begin position="925"/>
        <end position="947"/>
    </location>
</feature>
<keyword evidence="6 14" id="KW-0812">Transmembrane</keyword>
<keyword evidence="10 14" id="KW-0472">Membrane</keyword>
<proteinExistence type="inferred from homology"/>
<organism evidence="16 17">
    <name type="scientific">Hemibagrus guttatus</name>
    <dbReference type="NCBI Taxonomy" id="175788"/>
    <lineage>
        <taxon>Eukaryota</taxon>
        <taxon>Metazoa</taxon>
        <taxon>Chordata</taxon>
        <taxon>Craniata</taxon>
        <taxon>Vertebrata</taxon>
        <taxon>Euteleostomi</taxon>
        <taxon>Actinopterygii</taxon>
        <taxon>Neopterygii</taxon>
        <taxon>Teleostei</taxon>
        <taxon>Ostariophysi</taxon>
        <taxon>Siluriformes</taxon>
        <taxon>Bagridae</taxon>
        <taxon>Hemibagrus</taxon>
    </lineage>
</organism>
<evidence type="ECO:0000256" key="14">
    <source>
        <dbReference type="SAM" id="Phobius"/>
    </source>
</evidence>
<comment type="similarity">
    <text evidence="3">Belongs to the peptidase S54 family.</text>
</comment>
<evidence type="ECO:0000256" key="6">
    <source>
        <dbReference type="ARBA" id="ARBA00022692"/>
    </source>
</evidence>
<evidence type="ECO:0000256" key="5">
    <source>
        <dbReference type="ARBA" id="ARBA00022670"/>
    </source>
</evidence>
<feature type="transmembrane region" description="Helical" evidence="14">
    <location>
        <begin position="249"/>
        <end position="271"/>
    </location>
</feature>
<evidence type="ECO:0000259" key="15">
    <source>
        <dbReference type="Pfam" id="PF01694"/>
    </source>
</evidence>
<feature type="region of interest" description="Disordered" evidence="13">
    <location>
        <begin position="15"/>
        <end position="60"/>
    </location>
</feature>
<evidence type="ECO:0000313" key="17">
    <source>
        <dbReference type="Proteomes" id="UP001274896"/>
    </source>
</evidence>
<reference evidence="16" key="1">
    <citation type="submission" date="2023-06" db="EMBL/GenBank/DDBJ databases">
        <title>Male Hemibagrus guttatus genome.</title>
        <authorList>
            <person name="Bian C."/>
        </authorList>
    </citation>
    <scope>NUCLEOTIDE SEQUENCE</scope>
    <source>
        <strain evidence="16">Male_cb2023</strain>
        <tissue evidence="16">Muscle</tissue>
    </source>
</reference>
<comment type="catalytic activity">
    <reaction evidence="1">
        <text>Cleaves type-1 transmembrane domains using a catalytic dyad composed of serine and histidine that are contributed by different transmembrane domains.</text>
        <dbReference type="EC" id="3.4.21.105"/>
    </reaction>
</comment>
<keyword evidence="7" id="KW-0378">Hydrolase</keyword>
<dbReference type="InterPro" id="IPR035952">
    <property type="entry name" value="Rhomboid-like_sf"/>
</dbReference>
<feature type="transmembrane region" description="Helical" evidence="14">
    <location>
        <begin position="391"/>
        <end position="413"/>
    </location>
</feature>
<feature type="transmembrane region" description="Helical" evidence="14">
    <location>
        <begin position="895"/>
        <end position="913"/>
    </location>
</feature>
<dbReference type="InterPro" id="IPR016024">
    <property type="entry name" value="ARM-type_fold"/>
</dbReference>
<feature type="transmembrane region" description="Helical" evidence="14">
    <location>
        <begin position="303"/>
        <end position="326"/>
    </location>
</feature>
<dbReference type="Pfam" id="PF01694">
    <property type="entry name" value="Rhomboid"/>
    <property type="match status" value="1"/>
</dbReference>
<gene>
    <name evidence="16" type="ORF">QTP70_032888</name>
</gene>
<dbReference type="CDD" id="cd22243">
    <property type="entry name" value="akirin-1"/>
    <property type="match status" value="1"/>
</dbReference>
<dbReference type="SUPFAM" id="SSF144091">
    <property type="entry name" value="Rhomboid-like"/>
    <property type="match status" value="1"/>
</dbReference>
<comment type="caution">
    <text evidence="16">The sequence shown here is derived from an EMBL/GenBank/DDBJ whole genome shotgun (WGS) entry which is preliminary data.</text>
</comment>